<reference evidence="2 3" key="1">
    <citation type="submission" date="2019-06" db="EMBL/GenBank/DDBJ databases">
        <title>Sequencing the genomes of 1000 actinobacteria strains.</title>
        <authorList>
            <person name="Klenk H.-P."/>
        </authorList>
    </citation>
    <scope>NUCLEOTIDE SEQUENCE [LARGE SCALE GENOMIC DNA]</scope>
    <source>
        <strain evidence="2 3">DSM 44826</strain>
    </source>
</reference>
<dbReference type="Proteomes" id="UP000317940">
    <property type="component" value="Unassembled WGS sequence"/>
</dbReference>
<sequence>MSAEPERSEPQDAAPRTGSGRHAARRTRGRHRARLLAMAAVPTALLMGTTIVPELAHAAVAGNTNCTPAPTTVTPVPKSQLTPVPGPTKAAAQEAGKAVPATFTAPQPPAGASQQQAARAVTSGVVQQAAAVQPGQVQSQDLIGTILGGIAGIFDPHHQNQSTPTPSPSPSSAAPGNAAPRVGAPVTPSTPAEGGAPAAPAPGAATPGTPGPSVAPSASPSGSASPSASAAASGSASASASAPASTSASPSMPVSPSAVASALANGDTRPLCPVDTTNLSAAGTLTGNVVPDQSWTLHTTKLSLYGAVFGGVYEVHSPTRTYRVLKFTVSSVDIDNLDMSTIENTAIGSKPAETFHVKGGPNTTSTMRNGPIVMYVESLSGELASLYGIPLPPLGTITLTPDTLPEWLYNLIGAIPIPIDMALTGVKAVQAGQFGGDLHIPGMQLYNDTQPYDGL</sequence>
<dbReference type="EMBL" id="VIWT01000001">
    <property type="protein sequence ID" value="TWF97862.1"/>
    <property type="molecule type" value="Genomic_DNA"/>
</dbReference>
<evidence type="ECO:0000256" key="1">
    <source>
        <dbReference type="SAM" id="MobiDB-lite"/>
    </source>
</evidence>
<feature type="compositionally biased region" description="Low complexity" evidence="1">
    <location>
        <begin position="187"/>
        <end position="231"/>
    </location>
</feature>
<name>A0A561UES6_9ACTN</name>
<evidence type="ECO:0000313" key="3">
    <source>
        <dbReference type="Proteomes" id="UP000317940"/>
    </source>
</evidence>
<feature type="region of interest" description="Disordered" evidence="1">
    <location>
        <begin position="1"/>
        <end position="30"/>
    </location>
</feature>
<feature type="region of interest" description="Disordered" evidence="1">
    <location>
        <begin position="94"/>
        <end position="115"/>
    </location>
</feature>
<dbReference type="OrthoDB" id="4350094at2"/>
<evidence type="ECO:0000313" key="2">
    <source>
        <dbReference type="EMBL" id="TWF97862.1"/>
    </source>
</evidence>
<comment type="caution">
    <text evidence="2">The sequence shown here is derived from an EMBL/GenBank/DDBJ whole genome shotgun (WGS) entry which is preliminary data.</text>
</comment>
<organism evidence="2 3">
    <name type="scientific">Kitasatospora viridis</name>
    <dbReference type="NCBI Taxonomy" id="281105"/>
    <lineage>
        <taxon>Bacteria</taxon>
        <taxon>Bacillati</taxon>
        <taxon>Actinomycetota</taxon>
        <taxon>Actinomycetes</taxon>
        <taxon>Kitasatosporales</taxon>
        <taxon>Streptomycetaceae</taxon>
        <taxon>Kitasatospora</taxon>
    </lineage>
</organism>
<dbReference type="AlphaFoldDB" id="A0A561UES6"/>
<proteinExistence type="predicted"/>
<feature type="region of interest" description="Disordered" evidence="1">
    <location>
        <begin position="238"/>
        <end position="257"/>
    </location>
</feature>
<accession>A0A561UES6</accession>
<feature type="compositionally biased region" description="Basic and acidic residues" evidence="1">
    <location>
        <begin position="1"/>
        <end position="10"/>
    </location>
</feature>
<feature type="region of interest" description="Disordered" evidence="1">
    <location>
        <begin position="153"/>
        <end position="231"/>
    </location>
</feature>
<gene>
    <name evidence="2" type="ORF">FHX73_111663</name>
</gene>
<dbReference type="RefSeq" id="WP_145904371.1">
    <property type="nucleotide sequence ID" value="NZ_BAAAMZ010000013.1"/>
</dbReference>
<protein>
    <submittedName>
        <fullName evidence="2">Uncharacterized protein</fullName>
    </submittedName>
</protein>
<keyword evidence="3" id="KW-1185">Reference proteome</keyword>